<dbReference type="PANTHER" id="PTHR42852">
    <property type="entry name" value="THIOL:DISULFIDE INTERCHANGE PROTEIN DSBE"/>
    <property type="match status" value="1"/>
</dbReference>
<evidence type="ECO:0000256" key="3">
    <source>
        <dbReference type="SAM" id="Phobius"/>
    </source>
</evidence>
<evidence type="ECO:0000313" key="5">
    <source>
        <dbReference type="EMBL" id="EDM75717.1"/>
    </source>
</evidence>
<keyword evidence="6" id="KW-1185">Reference proteome</keyword>
<dbReference type="OrthoDB" id="9813820at2"/>
<dbReference type="Gene3D" id="3.40.30.10">
    <property type="entry name" value="Glutaredoxin"/>
    <property type="match status" value="1"/>
</dbReference>
<feature type="transmembrane region" description="Helical" evidence="3">
    <location>
        <begin position="80"/>
        <end position="101"/>
    </location>
</feature>
<feature type="domain" description="Thioredoxin" evidence="4">
    <location>
        <begin position="122"/>
        <end position="266"/>
    </location>
</feature>
<name>A6GEK9_9BACT</name>
<dbReference type="SUPFAM" id="SSF52833">
    <property type="entry name" value="Thioredoxin-like"/>
    <property type="match status" value="1"/>
</dbReference>
<dbReference type="EMBL" id="ABCS01000083">
    <property type="protein sequence ID" value="EDM75717.1"/>
    <property type="molecule type" value="Genomic_DNA"/>
</dbReference>
<evidence type="ECO:0000256" key="2">
    <source>
        <dbReference type="SAM" id="MobiDB-lite"/>
    </source>
</evidence>
<organism evidence="5 6">
    <name type="scientific">Plesiocystis pacifica SIR-1</name>
    <dbReference type="NCBI Taxonomy" id="391625"/>
    <lineage>
        <taxon>Bacteria</taxon>
        <taxon>Pseudomonadati</taxon>
        <taxon>Myxococcota</taxon>
        <taxon>Polyangia</taxon>
        <taxon>Nannocystales</taxon>
        <taxon>Nannocystaceae</taxon>
        <taxon>Plesiocystis</taxon>
    </lineage>
</organism>
<comment type="caution">
    <text evidence="5">The sequence shown here is derived from an EMBL/GenBank/DDBJ whole genome shotgun (WGS) entry which is preliminary data.</text>
</comment>
<reference evidence="5 6" key="1">
    <citation type="submission" date="2007-06" db="EMBL/GenBank/DDBJ databases">
        <authorList>
            <person name="Shimkets L."/>
            <person name="Ferriera S."/>
            <person name="Johnson J."/>
            <person name="Kravitz S."/>
            <person name="Beeson K."/>
            <person name="Sutton G."/>
            <person name="Rogers Y.-H."/>
            <person name="Friedman R."/>
            <person name="Frazier M."/>
            <person name="Venter J.C."/>
        </authorList>
    </citation>
    <scope>NUCLEOTIDE SEQUENCE [LARGE SCALE GENOMIC DNA]</scope>
    <source>
        <strain evidence="5 6">SIR-1</strain>
    </source>
</reference>
<protein>
    <submittedName>
        <fullName evidence="5">Cytochrome C biogenesis protein</fullName>
    </submittedName>
</protein>
<dbReference type="eggNOG" id="COG0526">
    <property type="taxonomic scope" value="Bacteria"/>
</dbReference>
<dbReference type="CDD" id="cd02966">
    <property type="entry name" value="TlpA_like_family"/>
    <property type="match status" value="1"/>
</dbReference>
<accession>A6GEK9</accession>
<feature type="region of interest" description="Disordered" evidence="2">
    <location>
        <begin position="1"/>
        <end position="26"/>
    </location>
</feature>
<dbReference type="InterPro" id="IPR036249">
    <property type="entry name" value="Thioredoxin-like_sf"/>
</dbReference>
<dbReference type="RefSeq" id="WP_006975149.1">
    <property type="nucleotide sequence ID" value="NZ_ABCS01000083.1"/>
</dbReference>
<keyword evidence="3" id="KW-0472">Membrane</keyword>
<evidence type="ECO:0000313" key="6">
    <source>
        <dbReference type="Proteomes" id="UP000005801"/>
    </source>
</evidence>
<dbReference type="GO" id="GO:0016209">
    <property type="term" value="F:antioxidant activity"/>
    <property type="evidence" value="ECO:0007669"/>
    <property type="project" value="InterPro"/>
</dbReference>
<keyword evidence="3" id="KW-0812">Transmembrane</keyword>
<dbReference type="GO" id="GO:0016491">
    <property type="term" value="F:oxidoreductase activity"/>
    <property type="evidence" value="ECO:0007669"/>
    <property type="project" value="InterPro"/>
</dbReference>
<dbReference type="AlphaFoldDB" id="A6GEK9"/>
<gene>
    <name evidence="5" type="ORF">PPSIR1_28861</name>
</gene>
<proteinExistence type="predicted"/>
<keyword evidence="3" id="KW-1133">Transmembrane helix</keyword>
<evidence type="ECO:0000256" key="1">
    <source>
        <dbReference type="ARBA" id="ARBA00023284"/>
    </source>
</evidence>
<dbReference type="PANTHER" id="PTHR42852:SF13">
    <property type="entry name" value="PROTEIN DIPZ"/>
    <property type="match status" value="1"/>
</dbReference>
<keyword evidence="1" id="KW-0676">Redox-active center</keyword>
<evidence type="ECO:0000259" key="4">
    <source>
        <dbReference type="PROSITE" id="PS51352"/>
    </source>
</evidence>
<dbReference type="InterPro" id="IPR017937">
    <property type="entry name" value="Thioredoxin_CS"/>
</dbReference>
<dbReference type="InterPro" id="IPR000866">
    <property type="entry name" value="AhpC/TSA"/>
</dbReference>
<sequence>MNEDQDAPQRMISAVSEPRSARSAAGMTIDDASVDGESFDGEDEGAAALAAQLEARDPRLDLDIPAPSRAAKPRGSSMDALSLAALVCFVLIGGVLVFALAQALVPAAKAQIGAACRPMAPEPRSGPAPSLELEDLEGNAVTLADYRGQFVILNFWATWCEPCTREWPDLDILADRLGEREDVVILAVGVDEDKAELAPYLERMGLLDTRVEVLWAKGEEAHKLFGSEKIPDTYFVNREGELESVFVNVRAWGKAQAVRCVERSAG</sequence>
<dbReference type="Proteomes" id="UP000005801">
    <property type="component" value="Unassembled WGS sequence"/>
</dbReference>
<dbReference type="Pfam" id="PF00578">
    <property type="entry name" value="AhpC-TSA"/>
    <property type="match status" value="1"/>
</dbReference>
<dbReference type="PROSITE" id="PS51352">
    <property type="entry name" value="THIOREDOXIN_2"/>
    <property type="match status" value="1"/>
</dbReference>
<dbReference type="STRING" id="391625.PPSIR1_28861"/>
<dbReference type="InterPro" id="IPR013766">
    <property type="entry name" value="Thioredoxin_domain"/>
</dbReference>
<dbReference type="InterPro" id="IPR050553">
    <property type="entry name" value="Thioredoxin_ResA/DsbE_sf"/>
</dbReference>
<dbReference type="PROSITE" id="PS00194">
    <property type="entry name" value="THIOREDOXIN_1"/>
    <property type="match status" value="1"/>
</dbReference>